<keyword evidence="3" id="KW-1185">Reference proteome</keyword>
<evidence type="ECO:0000313" key="3">
    <source>
        <dbReference type="Proteomes" id="UP000019140"/>
    </source>
</evidence>
<dbReference type="EMBL" id="AZHX01000099">
    <property type="protein sequence ID" value="ETX08930.1"/>
    <property type="molecule type" value="Genomic_DNA"/>
</dbReference>
<accession>W4MFH9</accession>
<evidence type="ECO:0000259" key="1">
    <source>
        <dbReference type="Pfam" id="PF13453"/>
    </source>
</evidence>
<dbReference type="HOGENOM" id="CLU_920367_0_0_7"/>
<feature type="domain" description="Transcription factor zinc-finger" evidence="1">
    <location>
        <begin position="113"/>
        <end position="149"/>
    </location>
</feature>
<organism evidence="2 3">
    <name type="scientific">Candidatus Entotheonella gemina</name>
    <dbReference type="NCBI Taxonomy" id="1429439"/>
    <lineage>
        <taxon>Bacteria</taxon>
        <taxon>Pseudomonadati</taxon>
        <taxon>Nitrospinota/Tectimicrobiota group</taxon>
        <taxon>Candidatus Tectimicrobiota</taxon>
        <taxon>Candidatus Entotheonellia</taxon>
        <taxon>Candidatus Entotheonellales</taxon>
        <taxon>Candidatus Entotheonellaceae</taxon>
        <taxon>Candidatus Entotheonella</taxon>
    </lineage>
</organism>
<proteinExistence type="predicted"/>
<reference evidence="2 3" key="1">
    <citation type="journal article" date="2014" name="Nature">
        <title>An environmental bacterial taxon with a large and distinct metabolic repertoire.</title>
        <authorList>
            <person name="Wilson M.C."/>
            <person name="Mori T."/>
            <person name="Ruckert C."/>
            <person name="Uria A.R."/>
            <person name="Helf M.J."/>
            <person name="Takada K."/>
            <person name="Gernert C."/>
            <person name="Steffens U.A."/>
            <person name="Heycke N."/>
            <person name="Schmitt S."/>
            <person name="Rinke C."/>
            <person name="Helfrich E.J."/>
            <person name="Brachmann A.O."/>
            <person name="Gurgui C."/>
            <person name="Wakimoto T."/>
            <person name="Kracht M."/>
            <person name="Crusemann M."/>
            <person name="Hentschel U."/>
            <person name="Abe I."/>
            <person name="Matsunaga S."/>
            <person name="Kalinowski J."/>
            <person name="Takeyama H."/>
            <person name="Piel J."/>
        </authorList>
    </citation>
    <scope>NUCLEOTIDE SEQUENCE [LARGE SCALE GENOMIC DNA]</scope>
    <source>
        <strain evidence="3">TSY2</strain>
    </source>
</reference>
<gene>
    <name evidence="2" type="ORF">ETSY2_02440</name>
</gene>
<evidence type="ECO:0000313" key="2">
    <source>
        <dbReference type="EMBL" id="ETX08930.1"/>
    </source>
</evidence>
<name>W4MFH9_9BACT</name>
<protein>
    <recommendedName>
        <fullName evidence="1">Transcription factor zinc-finger domain-containing protein</fullName>
    </recommendedName>
</protein>
<sequence>MKLIACPACHLQYDVTHTDDPFVSCICGEEISTAAHGAIDAKILRCGSCGAVIPDDAEQCDYCESVIVRDPKKLSFVCPECYARNTETGHFCSSCGVRFQPQAFFGGDPPKLDCPVCEGELILQNVGGIVVRECDSCNGLWVPGDRFDELVRRMIEARQKQGPLLTSGMHKKTAFQSKIVYRKCPECQLGMHRKNFARKSGIIVDWCGNHGTWLDADELEGIAAFVLSGKLESKRFDAPMQSWQQPADAKRMEVIYQSEQLMAAERMRLERQRDRNRSEIDADIADMSEGFTLSGWLKWLLE</sequence>
<comment type="caution">
    <text evidence="2">The sequence shown here is derived from an EMBL/GenBank/DDBJ whole genome shotgun (WGS) entry which is preliminary data.</text>
</comment>
<dbReference type="Pfam" id="PF13453">
    <property type="entry name" value="Zn_ribbon_TFIIB"/>
    <property type="match status" value="1"/>
</dbReference>
<dbReference type="AlphaFoldDB" id="W4MFH9"/>
<dbReference type="Proteomes" id="UP000019140">
    <property type="component" value="Unassembled WGS sequence"/>
</dbReference>
<dbReference type="InterPro" id="IPR027392">
    <property type="entry name" value="TF_Znf"/>
</dbReference>